<proteinExistence type="predicted"/>
<evidence type="ECO:0000256" key="1">
    <source>
        <dbReference type="SAM" id="MobiDB-lite"/>
    </source>
</evidence>
<reference evidence="2" key="1">
    <citation type="submission" date="2024-02" db="EMBL/GenBank/DDBJ databases">
        <authorList>
            <consortium name="ELIXIR-Norway"/>
            <consortium name="Elixir Norway"/>
        </authorList>
    </citation>
    <scope>NUCLEOTIDE SEQUENCE</scope>
</reference>
<accession>A0ABP0UWX3</accession>
<feature type="compositionally biased region" description="Basic and acidic residues" evidence="1">
    <location>
        <begin position="31"/>
        <end position="56"/>
    </location>
</feature>
<feature type="compositionally biased region" description="Acidic residues" evidence="1">
    <location>
        <begin position="58"/>
        <end position="73"/>
    </location>
</feature>
<evidence type="ECO:0000313" key="3">
    <source>
        <dbReference type="Proteomes" id="UP001497512"/>
    </source>
</evidence>
<feature type="region of interest" description="Disordered" evidence="1">
    <location>
        <begin position="24"/>
        <end position="73"/>
    </location>
</feature>
<sequence length="73" mass="8150">MAHDNSTMTSPVVSIVTTTMTYAGRRTNVGRKSDERRTKIRRTSDKSWTDVGRNNDDISNDVDSDVNDDVGET</sequence>
<keyword evidence="3" id="KW-1185">Reference proteome</keyword>
<organism evidence="2 3">
    <name type="scientific">Sphagnum troendelagicum</name>
    <dbReference type="NCBI Taxonomy" id="128251"/>
    <lineage>
        <taxon>Eukaryota</taxon>
        <taxon>Viridiplantae</taxon>
        <taxon>Streptophyta</taxon>
        <taxon>Embryophyta</taxon>
        <taxon>Bryophyta</taxon>
        <taxon>Sphagnophytina</taxon>
        <taxon>Sphagnopsida</taxon>
        <taxon>Sphagnales</taxon>
        <taxon>Sphagnaceae</taxon>
        <taxon>Sphagnum</taxon>
    </lineage>
</organism>
<gene>
    <name evidence="2" type="ORF">CSSPTR1EN2_LOCUS21055</name>
</gene>
<evidence type="ECO:0000313" key="2">
    <source>
        <dbReference type="EMBL" id="CAK9232033.1"/>
    </source>
</evidence>
<name>A0ABP0UWX3_9BRYO</name>
<dbReference type="EMBL" id="OZ019899">
    <property type="protein sequence ID" value="CAK9232033.1"/>
    <property type="molecule type" value="Genomic_DNA"/>
</dbReference>
<dbReference type="Proteomes" id="UP001497512">
    <property type="component" value="Chromosome 7"/>
</dbReference>
<protein>
    <submittedName>
        <fullName evidence="2">Uncharacterized protein</fullName>
    </submittedName>
</protein>